<keyword evidence="2" id="KW-0813">Transport</keyword>
<evidence type="ECO:0000256" key="4">
    <source>
        <dbReference type="ARBA" id="ARBA00022692"/>
    </source>
</evidence>
<dbReference type="Proteomes" id="UP000663525">
    <property type="component" value="Chromosome"/>
</dbReference>
<comment type="subcellular location">
    <subcellularLocation>
        <location evidence="1">Membrane</location>
        <topology evidence="1">Multi-pass membrane protein</topology>
    </subcellularLocation>
</comment>
<reference evidence="8" key="1">
    <citation type="submission" date="2020-11" db="EMBL/GenBank/DDBJ databases">
        <title>Carbohydrate-dependent, anaerobic sulfur respiration: A novel catabolism in halophilic archaea.</title>
        <authorList>
            <person name="Sorokin D.Y."/>
            <person name="Messina E."/>
            <person name="Smedile F."/>
            <person name="La Cono V."/>
            <person name="Hallsworth J.E."/>
            <person name="Yakimov M.M."/>
        </authorList>
    </citation>
    <scope>NUCLEOTIDE SEQUENCE</scope>
    <source>
        <strain evidence="8">HSR12-1</strain>
    </source>
</reference>
<evidence type="ECO:0000256" key="6">
    <source>
        <dbReference type="ARBA" id="ARBA00023136"/>
    </source>
</evidence>
<organism evidence="8 9">
    <name type="scientific">Halapricum desulfuricans</name>
    <dbReference type="NCBI Taxonomy" id="2841257"/>
    <lineage>
        <taxon>Archaea</taxon>
        <taxon>Methanobacteriati</taxon>
        <taxon>Methanobacteriota</taxon>
        <taxon>Stenosarchaea group</taxon>
        <taxon>Halobacteria</taxon>
        <taxon>Halobacteriales</taxon>
        <taxon>Haloarculaceae</taxon>
        <taxon>Halapricum</taxon>
    </lineage>
</organism>
<keyword evidence="5 7" id="KW-1133">Transmembrane helix</keyword>
<feature type="transmembrane region" description="Helical" evidence="7">
    <location>
        <begin position="237"/>
        <end position="259"/>
    </location>
</feature>
<feature type="transmembrane region" description="Helical" evidence="7">
    <location>
        <begin position="302"/>
        <end position="325"/>
    </location>
</feature>
<evidence type="ECO:0000256" key="2">
    <source>
        <dbReference type="ARBA" id="ARBA00022448"/>
    </source>
</evidence>
<feature type="transmembrane region" description="Helical" evidence="7">
    <location>
        <begin position="6"/>
        <end position="28"/>
    </location>
</feature>
<sequence length="331" mass="33389">MSPVDSGLLSIFATAIAPIIAIAAVGYALGRTQDIDAGPLNTITVYVLAPALVFHSVATTPLGGETLLWLAVGVTGFTLTMAALAEGVGQLAGETEPLLGAFVLTSSFGNAGNYGIPLSDFAFGAVGRSTAVLYIVVQSVLLYTLGVYLAARGRDESAMAGVRRVFSIPLVYAVAVGLVAGPLGLLPPAESATMETVGMVGNASIPVMLLLLGVQLSNAELGAAMGSVVRANALKMVLAPVVAVGVALLSLSAFARLGLEGPQATVARVFVLECATPAAVTPLILVGEFSGGSVEGVTPESYVSTVVFTSTLVSIPTLTALIAILQTGFVL</sequence>
<dbReference type="InterPro" id="IPR004776">
    <property type="entry name" value="Mem_transp_PIN-like"/>
</dbReference>
<keyword evidence="6 7" id="KW-0472">Membrane</keyword>
<gene>
    <name evidence="8" type="ORF">HSR121_1934</name>
</gene>
<dbReference type="GeneID" id="68855520"/>
<keyword evidence="3" id="KW-1003">Cell membrane</keyword>
<dbReference type="AlphaFoldDB" id="A0A897N227"/>
<feature type="transmembrane region" description="Helical" evidence="7">
    <location>
        <begin position="131"/>
        <end position="151"/>
    </location>
</feature>
<evidence type="ECO:0000256" key="1">
    <source>
        <dbReference type="ARBA" id="ARBA00004141"/>
    </source>
</evidence>
<accession>A0A897N227</accession>
<proteinExistence type="predicted"/>
<evidence type="ECO:0000256" key="5">
    <source>
        <dbReference type="ARBA" id="ARBA00022989"/>
    </source>
</evidence>
<dbReference type="Pfam" id="PF03547">
    <property type="entry name" value="Mem_trans"/>
    <property type="match status" value="2"/>
</dbReference>
<dbReference type="RefSeq" id="WP_229112733.1">
    <property type="nucleotide sequence ID" value="NZ_CP064787.1"/>
</dbReference>
<protein>
    <submittedName>
        <fullName evidence="8">Putative permease</fullName>
    </submittedName>
</protein>
<dbReference type="GO" id="GO:0016020">
    <property type="term" value="C:membrane"/>
    <property type="evidence" value="ECO:0007669"/>
    <property type="project" value="UniProtKB-SubCell"/>
</dbReference>
<dbReference type="PANTHER" id="PTHR36838:SF1">
    <property type="entry name" value="SLR1864 PROTEIN"/>
    <property type="match status" value="1"/>
</dbReference>
<evidence type="ECO:0000313" key="9">
    <source>
        <dbReference type="Proteomes" id="UP000663525"/>
    </source>
</evidence>
<dbReference type="PANTHER" id="PTHR36838">
    <property type="entry name" value="AUXIN EFFLUX CARRIER FAMILY PROTEIN"/>
    <property type="match status" value="1"/>
</dbReference>
<dbReference type="GO" id="GO:0055085">
    <property type="term" value="P:transmembrane transport"/>
    <property type="evidence" value="ECO:0007669"/>
    <property type="project" value="InterPro"/>
</dbReference>
<evidence type="ECO:0000313" key="8">
    <source>
        <dbReference type="EMBL" id="QSG06268.1"/>
    </source>
</evidence>
<name>A0A897N227_9EURY</name>
<feature type="transmembrane region" description="Helical" evidence="7">
    <location>
        <begin position="40"/>
        <end position="60"/>
    </location>
</feature>
<dbReference type="EMBL" id="CP064787">
    <property type="protein sequence ID" value="QSG06268.1"/>
    <property type="molecule type" value="Genomic_DNA"/>
</dbReference>
<feature type="transmembrane region" description="Helical" evidence="7">
    <location>
        <begin position="66"/>
        <end position="85"/>
    </location>
</feature>
<evidence type="ECO:0000256" key="7">
    <source>
        <dbReference type="SAM" id="Phobius"/>
    </source>
</evidence>
<feature type="transmembrane region" description="Helical" evidence="7">
    <location>
        <begin position="197"/>
        <end position="216"/>
    </location>
</feature>
<keyword evidence="4 7" id="KW-0812">Transmembrane</keyword>
<feature type="transmembrane region" description="Helical" evidence="7">
    <location>
        <begin position="163"/>
        <end position="185"/>
    </location>
</feature>
<evidence type="ECO:0000256" key="3">
    <source>
        <dbReference type="ARBA" id="ARBA00022475"/>
    </source>
</evidence>